<dbReference type="InterPro" id="IPR029058">
    <property type="entry name" value="AB_hydrolase_fold"/>
</dbReference>
<sequence>MLQNLLGKPTPTQQKNKNKTKNMAVSTRKSFHSSSNSPLYGVYKRILLVLMVGLFSLLHQWIQPPPPSVCGSTNGPPVTSTRIKLKDGRHLAYMEHGVRKEEAKHKIIYVHGFDSCRYDALRISQEVVEEQGIHLVSFDRPGYGESDPHPTKTVESAATDIEELADQLKLGSKFHVIGFSMGGELVWGCLRYIPHRLAGAALLAPVANYWWDGYPREVSKEAYAKQLPQDQWAVRVAHYAPWLTYWWNTQKRFPCSSVISLRFDIFSTEDVKLMPKFAARSTYMPQVRQQGEFESVHRDLMVGFGSWEFSPMSLNNPFHENNRSVHLWHGAQDRIVPVALASNIAQKLPWIRYHELPEAGHFFPFADGMADAITMRFPGILLALLIISLAWGYHAILRPPPPKLCGSQNGPPVRSPRIRLKDGRYLAYKEAGVPKEKAKFKLIVVHGLDATKDILIPASQKLVEDLGIYFLQFDRPGYGESDPNPKRSVRSDAMDIEELADQLEIGSKFYVMGVSMGGHPVWGCLNYIPHRLAGAALVVPVINYWWPSFPTELAKEGFGKILAQEQRALWVAHHIPFLFHWWMTQKWFPASASATMHPDIFSKQDKEIFQKIMAMPMLTTENKARQQGEYESIHRDYLIAFGTWEFDPMNITNPFPNNEGSVHLWQGREDRMIPAELQRYISKKLPWIRYHENSKGGHLFMLIEEWTDKILKALFLGEEPSDA</sequence>
<dbReference type="InterPro" id="IPR000073">
    <property type="entry name" value="AB_hydrolase_1"/>
</dbReference>
<organism evidence="4 5">
    <name type="scientific">Ananas comosus</name>
    <name type="common">Pineapple</name>
    <name type="synonym">Ananas ananas</name>
    <dbReference type="NCBI Taxonomy" id="4615"/>
    <lineage>
        <taxon>Eukaryota</taxon>
        <taxon>Viridiplantae</taxon>
        <taxon>Streptophyta</taxon>
        <taxon>Embryophyta</taxon>
        <taxon>Tracheophyta</taxon>
        <taxon>Spermatophyta</taxon>
        <taxon>Magnoliopsida</taxon>
        <taxon>Liliopsida</taxon>
        <taxon>Poales</taxon>
        <taxon>Bromeliaceae</taxon>
        <taxon>Bromelioideae</taxon>
        <taxon>Ananas</taxon>
    </lineage>
</organism>
<protein>
    <recommendedName>
        <fullName evidence="2 3">AB hydrolase-1 domain-containing protein</fullName>
    </recommendedName>
</protein>
<evidence type="ECO:0000256" key="1">
    <source>
        <dbReference type="SAM" id="MobiDB-lite"/>
    </source>
</evidence>
<name>A0A199UH08_ANACO</name>
<dbReference type="PANTHER" id="PTHR45763:SF63">
    <property type="entry name" value="ALPHA_BETA FOLD FAMILY PROTEIN, PUTATIVE, EXPRESSED-RELATED"/>
    <property type="match status" value="1"/>
</dbReference>
<feature type="compositionally biased region" description="Polar residues" evidence="1">
    <location>
        <begin position="23"/>
        <end position="35"/>
    </location>
</feature>
<dbReference type="Gene3D" id="3.40.50.1820">
    <property type="entry name" value="alpha/beta hydrolase"/>
    <property type="match status" value="2"/>
</dbReference>
<feature type="region of interest" description="Disordered" evidence="1">
    <location>
        <begin position="1"/>
        <end position="35"/>
    </location>
</feature>
<dbReference type="Proteomes" id="UP000092600">
    <property type="component" value="Unassembled WGS sequence"/>
</dbReference>
<dbReference type="AlphaFoldDB" id="A0A199UH08"/>
<dbReference type="FunFam" id="3.40.50.1820:FF:000270">
    <property type="entry name" value="Alpha/beta-Hydrolases superfamily protein"/>
    <property type="match status" value="2"/>
</dbReference>
<reference evidence="4 5" key="1">
    <citation type="journal article" date="2016" name="DNA Res.">
        <title>The draft genome of MD-2 pineapple using hybrid error correction of long reads.</title>
        <authorList>
            <person name="Redwan R.M."/>
            <person name="Saidin A."/>
            <person name="Kumar S.V."/>
        </authorList>
    </citation>
    <scope>NUCLEOTIDE SEQUENCE [LARGE SCALE GENOMIC DNA]</scope>
    <source>
        <strain evidence="5">cv. MD2</strain>
        <tissue evidence="4">Leaf</tissue>
    </source>
</reference>
<dbReference type="PANTHER" id="PTHR45763">
    <property type="entry name" value="HYDROLASE, ALPHA/BETA FOLD FAMILY PROTEIN, EXPRESSED-RELATED"/>
    <property type="match status" value="1"/>
</dbReference>
<accession>A0A199UH08</accession>
<proteinExistence type="predicted"/>
<evidence type="ECO:0000313" key="4">
    <source>
        <dbReference type="EMBL" id="OAY63996.1"/>
    </source>
</evidence>
<dbReference type="EMBL" id="LSRQ01008292">
    <property type="protein sequence ID" value="OAY63996.1"/>
    <property type="molecule type" value="Genomic_DNA"/>
</dbReference>
<dbReference type="SUPFAM" id="SSF53474">
    <property type="entry name" value="alpha/beta-Hydrolases"/>
    <property type="match status" value="2"/>
</dbReference>
<dbReference type="Pfam" id="PF00561">
    <property type="entry name" value="Abhydrolase_1"/>
    <property type="match status" value="1"/>
</dbReference>
<evidence type="ECO:0000259" key="3">
    <source>
        <dbReference type="Pfam" id="PF12697"/>
    </source>
</evidence>
<feature type="domain" description="AB hydrolase-1" evidence="3">
    <location>
        <begin position="442"/>
        <end position="706"/>
    </location>
</feature>
<gene>
    <name evidence="4" type="ORF">ACMD2_03992</name>
</gene>
<evidence type="ECO:0000313" key="5">
    <source>
        <dbReference type="Proteomes" id="UP000092600"/>
    </source>
</evidence>
<feature type="domain" description="AB hydrolase-1" evidence="2">
    <location>
        <begin position="107"/>
        <end position="364"/>
    </location>
</feature>
<dbReference type="STRING" id="4615.A0A199UH08"/>
<evidence type="ECO:0000259" key="2">
    <source>
        <dbReference type="Pfam" id="PF00561"/>
    </source>
</evidence>
<dbReference type="Pfam" id="PF12697">
    <property type="entry name" value="Abhydrolase_6"/>
    <property type="match status" value="1"/>
</dbReference>
<comment type="caution">
    <text evidence="4">The sequence shown here is derived from an EMBL/GenBank/DDBJ whole genome shotgun (WGS) entry which is preliminary data.</text>
</comment>